<evidence type="ECO:0000256" key="1">
    <source>
        <dbReference type="SAM" id="Phobius"/>
    </source>
</evidence>
<dbReference type="EMBL" id="FOHN01000006">
    <property type="protein sequence ID" value="SET01314.1"/>
    <property type="molecule type" value="Genomic_DNA"/>
</dbReference>
<dbReference type="OrthoDB" id="5459053at2"/>
<protein>
    <submittedName>
        <fullName evidence="2">Inner membrane protein</fullName>
    </submittedName>
</protein>
<dbReference type="InterPro" id="IPR007404">
    <property type="entry name" value="YdjM-like"/>
</dbReference>
<sequence>MNYAAHVTAGAAAGIGISYASLRFHYNLSPVLVTVPCFLAAALPDIDHPKSHLGRRFRFLSKTLFKAFGHRTFTHSLLFCFLMGYLFMQLHTSVGIGVFCGILSHILLDMLTPFSKGVALLYPIKKRFGIFMS</sequence>
<dbReference type="PANTHER" id="PTHR35531:SF1">
    <property type="entry name" value="INNER MEMBRANE PROTEIN YBCI-RELATED"/>
    <property type="match status" value="1"/>
</dbReference>
<evidence type="ECO:0000313" key="2">
    <source>
        <dbReference type="EMBL" id="SET01314.1"/>
    </source>
</evidence>
<name>A0A1I0B3I2_9FIRM</name>
<dbReference type="Proteomes" id="UP000199800">
    <property type="component" value="Unassembled WGS sequence"/>
</dbReference>
<keyword evidence="1" id="KW-1133">Transmembrane helix</keyword>
<gene>
    <name evidence="2" type="ORF">SAMN04487772_106150</name>
</gene>
<reference evidence="2 3" key="1">
    <citation type="submission" date="2016-10" db="EMBL/GenBank/DDBJ databases">
        <authorList>
            <person name="de Groot N.N."/>
        </authorList>
    </citation>
    <scope>NUCLEOTIDE SEQUENCE [LARGE SCALE GENOMIC DNA]</scope>
    <source>
        <strain evidence="2 3">DSM 1801</strain>
    </source>
</reference>
<dbReference type="AlphaFoldDB" id="A0A1I0B3I2"/>
<organism evidence="2 3">
    <name type="scientific">[Clostridium] polysaccharolyticum</name>
    <dbReference type="NCBI Taxonomy" id="29364"/>
    <lineage>
        <taxon>Bacteria</taxon>
        <taxon>Bacillati</taxon>
        <taxon>Bacillota</taxon>
        <taxon>Clostridia</taxon>
        <taxon>Lachnospirales</taxon>
        <taxon>Lachnospiraceae</taxon>
    </lineage>
</organism>
<dbReference type="PANTHER" id="PTHR35531">
    <property type="entry name" value="INNER MEMBRANE PROTEIN YBCI-RELATED"/>
    <property type="match status" value="1"/>
</dbReference>
<proteinExistence type="predicted"/>
<dbReference type="Pfam" id="PF04307">
    <property type="entry name" value="YdjM"/>
    <property type="match status" value="1"/>
</dbReference>
<keyword evidence="3" id="KW-1185">Reference proteome</keyword>
<keyword evidence="1" id="KW-0472">Membrane</keyword>
<feature type="transmembrane region" description="Helical" evidence="1">
    <location>
        <begin position="94"/>
        <end position="122"/>
    </location>
</feature>
<accession>A0A1I0B3I2</accession>
<dbReference type="RefSeq" id="WP_092477333.1">
    <property type="nucleotide sequence ID" value="NZ_FOHN01000006.1"/>
</dbReference>
<evidence type="ECO:0000313" key="3">
    <source>
        <dbReference type="Proteomes" id="UP000199800"/>
    </source>
</evidence>
<feature type="transmembrane region" description="Helical" evidence="1">
    <location>
        <begin position="30"/>
        <end position="47"/>
    </location>
</feature>
<keyword evidence="1" id="KW-0812">Transmembrane</keyword>
<dbReference type="STRING" id="29364.SAMN04487772_106150"/>